<dbReference type="Pfam" id="PF10995">
    <property type="entry name" value="CBP_BcsE"/>
    <property type="match status" value="1"/>
</dbReference>
<sequence length="537" mass="58352">MLTRPTLGISGLDPAAGSLTHGAVYLVASETPPLARALLFGNLPKGSDRPLLCVSSADPALLPDTACLDERLRDRSAALLTPLPRKRGRAEPLERQLVELAHYRARLQPVGGPMLLVLDEAETHLPLEHGSAAQRSLAQCRRWAAETGHTLLLVFSAQRLDLPQLALLSQLGIECAGLAFGQQSWQGHYTWQVEHWQGDGALTIPTPFPLTLDNDGRLQVDTTPDGVNASPRAASDRQRVLATRSSLPESAAPSQNWQLFDTRAELLEAAETAVAATVLFDAADSADLPETISRLRQRCGKQLKILVREIGNSRLRHSDEQLLLNLGANAILPAELSLTSVLSLVGSLQQAVYQGRLGGETDTLEAASRPESDRGYLPPARFAKAVSATVERSRLIGIQNVLLILHPAPGASPLDMLRLCRFKRAGDLCTADREHVYLFLFACRDADVDTALCHLFRLPVSELFADEVRSPDLDSIRLALEQFREQEGFSSLPDLSEAIAKQQAATTVQRAAPQDKPRTAAPIPAPLVRRTPMPQEA</sequence>
<dbReference type="InterPro" id="IPR017745">
    <property type="entry name" value="BcsE"/>
</dbReference>
<name>A0ABT7XHM8_9NEIS</name>
<protein>
    <recommendedName>
        <fullName evidence="1">Cellulose biosynthesis protein BcsE</fullName>
    </recommendedName>
</protein>
<comment type="caution">
    <text evidence="3">The sequence shown here is derived from an EMBL/GenBank/DDBJ whole genome shotgun (WGS) entry which is preliminary data.</text>
</comment>
<evidence type="ECO:0000313" key="3">
    <source>
        <dbReference type="EMBL" id="MDN0073293.1"/>
    </source>
</evidence>
<organism evidence="3 4">
    <name type="scientific">Crenobacter oryzisoli</name>
    <dbReference type="NCBI Taxonomy" id="3056844"/>
    <lineage>
        <taxon>Bacteria</taxon>
        <taxon>Pseudomonadati</taxon>
        <taxon>Pseudomonadota</taxon>
        <taxon>Betaproteobacteria</taxon>
        <taxon>Neisseriales</taxon>
        <taxon>Neisseriaceae</taxon>
        <taxon>Crenobacter</taxon>
    </lineage>
</organism>
<evidence type="ECO:0000313" key="4">
    <source>
        <dbReference type="Proteomes" id="UP001168540"/>
    </source>
</evidence>
<feature type="region of interest" description="Disordered" evidence="2">
    <location>
        <begin position="503"/>
        <end position="537"/>
    </location>
</feature>
<evidence type="ECO:0000256" key="2">
    <source>
        <dbReference type="SAM" id="MobiDB-lite"/>
    </source>
</evidence>
<reference evidence="3" key="1">
    <citation type="submission" date="2023-06" db="EMBL/GenBank/DDBJ databases">
        <authorList>
            <person name="Zhang S."/>
        </authorList>
    </citation>
    <scope>NUCLEOTIDE SEQUENCE</scope>
    <source>
        <strain evidence="3">SG2303</strain>
    </source>
</reference>
<gene>
    <name evidence="3" type="primary">bcsE</name>
    <name evidence="3" type="ORF">QU481_00060</name>
</gene>
<dbReference type="Proteomes" id="UP001168540">
    <property type="component" value="Unassembled WGS sequence"/>
</dbReference>
<dbReference type="NCBIfam" id="TIGR03369">
    <property type="entry name" value="cellulose_bcsE"/>
    <property type="match status" value="1"/>
</dbReference>
<proteinExistence type="predicted"/>
<dbReference type="RefSeq" id="WP_289827813.1">
    <property type="nucleotide sequence ID" value="NZ_JAUEDK010000001.1"/>
</dbReference>
<dbReference type="EMBL" id="JAUEDK010000001">
    <property type="protein sequence ID" value="MDN0073293.1"/>
    <property type="molecule type" value="Genomic_DNA"/>
</dbReference>
<keyword evidence="4" id="KW-1185">Reference proteome</keyword>
<evidence type="ECO:0000256" key="1">
    <source>
        <dbReference type="NCBIfam" id="TIGR03369"/>
    </source>
</evidence>
<accession>A0ABT7XHM8</accession>